<evidence type="ECO:0000256" key="7">
    <source>
        <dbReference type="HAMAP-Rule" id="MF_00555"/>
    </source>
</evidence>
<keyword evidence="3 7" id="KW-0028">Amino-acid biosynthesis</keyword>
<dbReference type="GeneID" id="83861559"/>
<dbReference type="Proteomes" id="UP000250070">
    <property type="component" value="Unassembled WGS sequence"/>
</dbReference>
<feature type="domain" description="Aminoacyl-transfer RNA synthetases class-II family profile" evidence="9">
    <location>
        <begin position="20"/>
        <end position="331"/>
    </location>
</feature>
<dbReference type="EC" id="6.3.1.1" evidence="7 8"/>
<dbReference type="PROSITE" id="PS50862">
    <property type="entry name" value="AA_TRNA_LIGASE_II"/>
    <property type="match status" value="1"/>
</dbReference>
<evidence type="ECO:0000256" key="1">
    <source>
        <dbReference type="ARBA" id="ARBA00022490"/>
    </source>
</evidence>
<dbReference type="AlphaFoldDB" id="A0A2X1Y1C5"/>
<dbReference type="PANTHER" id="PTHR30073">
    <property type="entry name" value="ASPARTATE--AMMONIA LIGASE"/>
    <property type="match status" value="1"/>
</dbReference>
<dbReference type="PIRSF" id="PIRSF001555">
    <property type="entry name" value="Asp_ammon_ligase"/>
    <property type="match status" value="1"/>
</dbReference>
<dbReference type="InterPro" id="IPR045864">
    <property type="entry name" value="aa-tRNA-synth_II/BPL/LPL"/>
</dbReference>
<dbReference type="GO" id="GO:0016740">
    <property type="term" value="F:transferase activity"/>
    <property type="evidence" value="ECO:0007669"/>
    <property type="project" value="UniProtKB-ARBA"/>
</dbReference>
<dbReference type="EMBL" id="UATM01000032">
    <property type="protein sequence ID" value="SPY48777.1"/>
    <property type="molecule type" value="Genomic_DNA"/>
</dbReference>
<comment type="subcellular location">
    <subcellularLocation>
        <location evidence="7">Cytoplasm</location>
    </subcellularLocation>
</comment>
<dbReference type="GO" id="GO:0070981">
    <property type="term" value="P:L-asparagine biosynthetic process"/>
    <property type="evidence" value="ECO:0007669"/>
    <property type="project" value="UniProtKB-UniRule"/>
</dbReference>
<sequence length="331" mass="38514">MRNNSSATKLDLRETQIAIKSVKDYFQRDLANTLNLQRVSAPLFVRPETGLNDNLNGEKAVDFDLRQYGINVEIVQSLAKWKRNALKDYNFNMYEGIYADMNAIRAEEELDEIHSSYVDQWDWEKIIDKSDRNKEYLFLIVKEIYSVFKRTEEYINQTYPYILSKKLPEEIFFITSQELEDKYPGKTSKEREKLICKEKGAVFIMGIGHNLTSGEPHDHRSPDYDDWDLNGDILFWDEVLGNSLEVSSMGIRVDEESLKSQCELANTTDRFKLPYHQDVLNAELPYTVGGGIGQSRICMFFLEKQHIGEVQVGVWDENSLNFCKENKIKLL</sequence>
<keyword evidence="1 7" id="KW-0963">Cytoplasm</keyword>
<dbReference type="HAMAP" id="MF_00555">
    <property type="entry name" value="AsnA"/>
    <property type="match status" value="1"/>
</dbReference>
<dbReference type="InterPro" id="IPR006195">
    <property type="entry name" value="aa-tRNA-synth_II"/>
</dbReference>
<dbReference type="GO" id="GO:0140096">
    <property type="term" value="F:catalytic activity, acting on a protein"/>
    <property type="evidence" value="ECO:0007669"/>
    <property type="project" value="UniProtKB-ARBA"/>
</dbReference>
<evidence type="ECO:0000256" key="5">
    <source>
        <dbReference type="ARBA" id="ARBA00022840"/>
    </source>
</evidence>
<evidence type="ECO:0000256" key="4">
    <source>
        <dbReference type="ARBA" id="ARBA00022741"/>
    </source>
</evidence>
<dbReference type="GO" id="GO:0004071">
    <property type="term" value="F:aspartate-ammonia ligase activity"/>
    <property type="evidence" value="ECO:0007669"/>
    <property type="project" value="UniProtKB-UniRule"/>
</dbReference>
<reference evidence="10 11" key="1">
    <citation type="submission" date="2018-06" db="EMBL/GenBank/DDBJ databases">
        <authorList>
            <consortium name="Pathogen Informatics"/>
            <person name="Doyle S."/>
        </authorList>
    </citation>
    <scope>NUCLEOTIDE SEQUENCE [LARGE SCALE GENOMIC DNA]</scope>
    <source>
        <strain evidence="10 11">NCTC13076</strain>
    </source>
</reference>
<dbReference type="STRING" id="54005.HMPREF3229_00906"/>
<protein>
    <recommendedName>
        <fullName evidence="7 8">Aspartate--ammonia ligase</fullName>
        <ecNumber evidence="7 8">6.3.1.1</ecNumber>
    </recommendedName>
    <alternativeName>
        <fullName evidence="7">Asparagine synthetase A</fullName>
    </alternativeName>
</protein>
<keyword evidence="6 7" id="KW-0061">Asparagine biosynthesis</keyword>
<dbReference type="UniPathway" id="UPA00134">
    <property type="reaction ID" value="UER00194"/>
</dbReference>
<keyword evidence="2 7" id="KW-0436">Ligase</keyword>
<accession>A0A2X1Y1C5</accession>
<dbReference type="NCBIfam" id="TIGR00669">
    <property type="entry name" value="asnA"/>
    <property type="match status" value="1"/>
</dbReference>
<comment type="similarity">
    <text evidence="7">Belongs to the class-II aminoacyl-tRNA synthetase family. AsnA subfamily.</text>
</comment>
<comment type="catalytic activity">
    <reaction evidence="7">
        <text>L-aspartate + NH4(+) + ATP = L-asparagine + AMP + diphosphate + H(+)</text>
        <dbReference type="Rhea" id="RHEA:11372"/>
        <dbReference type="ChEBI" id="CHEBI:15378"/>
        <dbReference type="ChEBI" id="CHEBI:28938"/>
        <dbReference type="ChEBI" id="CHEBI:29991"/>
        <dbReference type="ChEBI" id="CHEBI:30616"/>
        <dbReference type="ChEBI" id="CHEBI:33019"/>
        <dbReference type="ChEBI" id="CHEBI:58048"/>
        <dbReference type="ChEBI" id="CHEBI:456215"/>
        <dbReference type="EC" id="6.3.1.1"/>
    </reaction>
</comment>
<evidence type="ECO:0000256" key="6">
    <source>
        <dbReference type="ARBA" id="ARBA00022888"/>
    </source>
</evidence>
<dbReference type="InterPro" id="IPR004618">
    <property type="entry name" value="AsnA"/>
</dbReference>
<dbReference type="SUPFAM" id="SSF55681">
    <property type="entry name" value="Class II aaRS and biotin synthetases"/>
    <property type="match status" value="1"/>
</dbReference>
<evidence type="ECO:0000313" key="10">
    <source>
        <dbReference type="EMBL" id="SPY48777.1"/>
    </source>
</evidence>
<keyword evidence="4 7" id="KW-0547">Nucleotide-binding</keyword>
<evidence type="ECO:0000256" key="2">
    <source>
        <dbReference type="ARBA" id="ARBA00022598"/>
    </source>
</evidence>
<keyword evidence="5 7" id="KW-0067">ATP-binding</keyword>
<dbReference type="OrthoDB" id="9766088at2"/>
<name>A0A2X1Y1C5_9FIRM</name>
<organism evidence="10 11">
    <name type="scientific">Peptoniphilus harei</name>
    <dbReference type="NCBI Taxonomy" id="54005"/>
    <lineage>
        <taxon>Bacteria</taxon>
        <taxon>Bacillati</taxon>
        <taxon>Bacillota</taxon>
        <taxon>Tissierellia</taxon>
        <taxon>Tissierellales</taxon>
        <taxon>Peptoniphilaceae</taxon>
        <taxon>Peptoniphilus</taxon>
    </lineage>
</organism>
<evidence type="ECO:0000256" key="8">
    <source>
        <dbReference type="NCBIfam" id="TIGR00669"/>
    </source>
</evidence>
<dbReference type="RefSeq" id="WP_112890351.1">
    <property type="nucleotide sequence ID" value="NZ_CP068103.1"/>
</dbReference>
<evidence type="ECO:0000313" key="11">
    <source>
        <dbReference type="Proteomes" id="UP000250070"/>
    </source>
</evidence>
<gene>
    <name evidence="7 10" type="primary">asnA</name>
    <name evidence="10" type="ORF">NCTC13076_01864</name>
</gene>
<comment type="pathway">
    <text evidence="7">Amino-acid biosynthesis; L-asparagine biosynthesis; L-asparagine from L-aspartate (ammonia route): step 1/1.</text>
</comment>
<dbReference type="Gene3D" id="3.30.930.10">
    <property type="entry name" value="Bira Bifunctional Protein, Domain 2"/>
    <property type="match status" value="1"/>
</dbReference>
<evidence type="ECO:0000259" key="9">
    <source>
        <dbReference type="PROSITE" id="PS50862"/>
    </source>
</evidence>
<dbReference type="GO" id="GO:0005524">
    <property type="term" value="F:ATP binding"/>
    <property type="evidence" value="ECO:0007669"/>
    <property type="project" value="UniProtKB-UniRule"/>
</dbReference>
<dbReference type="PANTHER" id="PTHR30073:SF5">
    <property type="entry name" value="ASPARTATE--AMMONIA LIGASE"/>
    <property type="match status" value="1"/>
</dbReference>
<dbReference type="Pfam" id="PF03590">
    <property type="entry name" value="AsnA"/>
    <property type="match status" value="1"/>
</dbReference>
<dbReference type="GO" id="GO:0005829">
    <property type="term" value="C:cytosol"/>
    <property type="evidence" value="ECO:0007669"/>
    <property type="project" value="TreeGrafter"/>
</dbReference>
<proteinExistence type="inferred from homology"/>
<evidence type="ECO:0000256" key="3">
    <source>
        <dbReference type="ARBA" id="ARBA00022605"/>
    </source>
</evidence>